<gene>
    <name evidence="8" type="ORF">JYU34_021612</name>
</gene>
<evidence type="ECO:0000256" key="5">
    <source>
        <dbReference type="ARBA" id="ARBA00022989"/>
    </source>
</evidence>
<comment type="subcellular location">
    <subcellularLocation>
        <location evidence="1">Membrane</location>
        <topology evidence="1">Multi-pass membrane protein</topology>
    </subcellularLocation>
</comment>
<accession>A0ABQ7PR45</accession>
<evidence type="ECO:0000256" key="6">
    <source>
        <dbReference type="ARBA" id="ARBA00023136"/>
    </source>
</evidence>
<reference evidence="8 9" key="1">
    <citation type="submission" date="2021-06" db="EMBL/GenBank/DDBJ databases">
        <title>A haploid diamondback moth (Plutella xylostella L.) genome assembly resolves 31 chromosomes and identifies a diamide resistance mutation.</title>
        <authorList>
            <person name="Ward C.M."/>
            <person name="Perry K.D."/>
            <person name="Baker G."/>
            <person name="Powis K."/>
            <person name="Heckel D.G."/>
            <person name="Baxter S.W."/>
        </authorList>
    </citation>
    <scope>NUCLEOTIDE SEQUENCE [LARGE SCALE GENOMIC DNA]</scope>
    <source>
        <strain evidence="8 9">LV</strain>
        <tissue evidence="8">Single pupa</tissue>
    </source>
</reference>
<evidence type="ECO:0000256" key="4">
    <source>
        <dbReference type="ARBA" id="ARBA00022729"/>
    </source>
</evidence>
<keyword evidence="3" id="KW-0812">Transmembrane</keyword>
<evidence type="ECO:0000256" key="1">
    <source>
        <dbReference type="ARBA" id="ARBA00004141"/>
    </source>
</evidence>
<sequence length="72" mass="8174">MVFATGAQDLCYYNFLCAHPLASLSDFNHVFSNICYVEQTDGLIICHSPPLDGVRDYIQSSMYFYHFCLVPA</sequence>
<dbReference type="Proteomes" id="UP000823941">
    <property type="component" value="Chromosome 30"/>
</dbReference>
<keyword evidence="4" id="KW-0732">Signal</keyword>
<keyword evidence="6" id="KW-0472">Membrane</keyword>
<protein>
    <submittedName>
        <fullName evidence="8">Uncharacterized protein</fullName>
    </submittedName>
</protein>
<keyword evidence="5" id="KW-1133">Transmembrane helix</keyword>
<dbReference type="Pfam" id="PF13965">
    <property type="entry name" value="SID-1_RNA_chan"/>
    <property type="match status" value="1"/>
</dbReference>
<keyword evidence="7" id="KW-0325">Glycoprotein</keyword>
<proteinExistence type="inferred from homology"/>
<evidence type="ECO:0000313" key="9">
    <source>
        <dbReference type="Proteomes" id="UP000823941"/>
    </source>
</evidence>
<dbReference type="PANTHER" id="PTHR12185">
    <property type="entry name" value="SID1 TRANSMEMBRANE FAMILY MEMEBER"/>
    <property type="match status" value="1"/>
</dbReference>
<comment type="similarity">
    <text evidence="2">Belongs to the SID1 family.</text>
</comment>
<evidence type="ECO:0000256" key="7">
    <source>
        <dbReference type="ARBA" id="ARBA00023180"/>
    </source>
</evidence>
<dbReference type="InterPro" id="IPR025958">
    <property type="entry name" value="SID1_TM_fam"/>
</dbReference>
<name>A0ABQ7PR45_PLUXY</name>
<evidence type="ECO:0000313" key="8">
    <source>
        <dbReference type="EMBL" id="KAG7295437.1"/>
    </source>
</evidence>
<evidence type="ECO:0000256" key="3">
    <source>
        <dbReference type="ARBA" id="ARBA00022692"/>
    </source>
</evidence>
<dbReference type="PANTHER" id="PTHR12185:SF14">
    <property type="entry name" value="CHOLESTEROL UPTAKE PROTEIN 1"/>
    <property type="match status" value="1"/>
</dbReference>
<comment type="caution">
    <text evidence="8">The sequence shown here is derived from an EMBL/GenBank/DDBJ whole genome shotgun (WGS) entry which is preliminary data.</text>
</comment>
<organism evidence="8 9">
    <name type="scientific">Plutella xylostella</name>
    <name type="common">Diamondback moth</name>
    <name type="synonym">Plutella maculipennis</name>
    <dbReference type="NCBI Taxonomy" id="51655"/>
    <lineage>
        <taxon>Eukaryota</taxon>
        <taxon>Metazoa</taxon>
        <taxon>Ecdysozoa</taxon>
        <taxon>Arthropoda</taxon>
        <taxon>Hexapoda</taxon>
        <taxon>Insecta</taxon>
        <taxon>Pterygota</taxon>
        <taxon>Neoptera</taxon>
        <taxon>Endopterygota</taxon>
        <taxon>Lepidoptera</taxon>
        <taxon>Glossata</taxon>
        <taxon>Ditrysia</taxon>
        <taxon>Yponomeutoidea</taxon>
        <taxon>Plutellidae</taxon>
        <taxon>Plutella</taxon>
    </lineage>
</organism>
<dbReference type="EMBL" id="JAHIBW010000030">
    <property type="protein sequence ID" value="KAG7295437.1"/>
    <property type="molecule type" value="Genomic_DNA"/>
</dbReference>
<evidence type="ECO:0000256" key="2">
    <source>
        <dbReference type="ARBA" id="ARBA00006618"/>
    </source>
</evidence>
<keyword evidence="9" id="KW-1185">Reference proteome</keyword>